<evidence type="ECO:0000313" key="2">
    <source>
        <dbReference type="EMBL" id="SDC75588.1"/>
    </source>
</evidence>
<dbReference type="Proteomes" id="UP000198666">
    <property type="component" value="Unassembled WGS sequence"/>
</dbReference>
<keyword evidence="3" id="KW-1185">Reference proteome</keyword>
<feature type="domain" description="DUF4097" evidence="1">
    <location>
        <begin position="42"/>
        <end position="289"/>
    </location>
</feature>
<dbReference type="AlphaFoldDB" id="A0A1G6P6F5"/>
<dbReference type="OrthoDB" id="2654876at2"/>
<accession>A0A1G6P6F5</accession>
<reference evidence="3" key="1">
    <citation type="submission" date="2016-10" db="EMBL/GenBank/DDBJ databases">
        <authorList>
            <person name="Varghese N."/>
            <person name="Submissions S."/>
        </authorList>
    </citation>
    <scope>NUCLEOTIDE SEQUENCE [LARGE SCALE GENOMIC DNA]</scope>
    <source>
        <strain evidence="3">DSM 21620</strain>
    </source>
</reference>
<proteinExistence type="predicted"/>
<dbReference type="Pfam" id="PF13349">
    <property type="entry name" value="DUF4097"/>
    <property type="match status" value="1"/>
</dbReference>
<name>A0A1G6P6F5_9BACI</name>
<dbReference type="STRING" id="361279.SAMN05421663_10417"/>
<dbReference type="RefSeq" id="WP_093726825.1">
    <property type="nucleotide sequence ID" value="NZ_FMZB01000004.1"/>
</dbReference>
<dbReference type="InterPro" id="IPR025164">
    <property type="entry name" value="Toastrack_DUF4097"/>
</dbReference>
<gene>
    <name evidence="2" type="ORF">SAMN05421663_10417</name>
</gene>
<organism evidence="2 3">
    <name type="scientific">Terribacillus halophilus</name>
    <dbReference type="NCBI Taxonomy" id="361279"/>
    <lineage>
        <taxon>Bacteria</taxon>
        <taxon>Bacillati</taxon>
        <taxon>Bacillota</taxon>
        <taxon>Bacilli</taxon>
        <taxon>Bacillales</taxon>
        <taxon>Bacillaceae</taxon>
        <taxon>Terribacillus</taxon>
    </lineage>
</organism>
<evidence type="ECO:0000259" key="1">
    <source>
        <dbReference type="Pfam" id="PF13349"/>
    </source>
</evidence>
<evidence type="ECO:0000313" key="3">
    <source>
        <dbReference type="Proteomes" id="UP000198666"/>
    </source>
</evidence>
<sequence length="291" mass="31159">MKKVVTTGVAFVVIGGLAFGAYSYNAEGKSFEKNKSYDINDIETLKVDSDSWEVRLNKSDSNELTIFAEGKQINDDPVTFKSDGEELVIRQNEQEQGDFFGGFTFGKKGTIHINVPEAGVNNIDLTSKDGNIEMSDISADTIAVENNAGDGKIKDVSASSGRFASKDGMLSVENSSIEKLHITSTSGDNYMEDVISSEAKVTSVDGVISIKDTKEGKSLDVNTAAGDIEVSYKKAPTSLSVTAKSESSDIALNLNGLKKNEDTENLKTGKIGQGINKLRLSSDDGLIKVTD</sequence>
<protein>
    <submittedName>
        <fullName evidence="2">DUF4097 and DUF4098 domain-containing protein YvlB</fullName>
    </submittedName>
</protein>
<dbReference type="EMBL" id="FMZB01000004">
    <property type="protein sequence ID" value="SDC75588.1"/>
    <property type="molecule type" value="Genomic_DNA"/>
</dbReference>